<keyword evidence="3" id="KW-1185">Reference proteome</keyword>
<feature type="region of interest" description="Disordered" evidence="1">
    <location>
        <begin position="1"/>
        <end position="20"/>
    </location>
</feature>
<gene>
    <name evidence="2" type="ORF">CDEST_02499</name>
</gene>
<organism evidence="2 3">
    <name type="scientific">Colletotrichum destructivum</name>
    <dbReference type="NCBI Taxonomy" id="34406"/>
    <lineage>
        <taxon>Eukaryota</taxon>
        <taxon>Fungi</taxon>
        <taxon>Dikarya</taxon>
        <taxon>Ascomycota</taxon>
        <taxon>Pezizomycotina</taxon>
        <taxon>Sordariomycetes</taxon>
        <taxon>Hypocreomycetidae</taxon>
        <taxon>Glomerellales</taxon>
        <taxon>Glomerellaceae</taxon>
        <taxon>Colletotrichum</taxon>
        <taxon>Colletotrichum destructivum species complex</taxon>
    </lineage>
</organism>
<dbReference type="RefSeq" id="XP_062774709.1">
    <property type="nucleotide sequence ID" value="XM_062918658.1"/>
</dbReference>
<dbReference type="Proteomes" id="UP001322277">
    <property type="component" value="Chromosome 2"/>
</dbReference>
<dbReference type="AlphaFoldDB" id="A0AAX4I296"/>
<accession>A0AAX4I296</accession>
<protein>
    <submittedName>
        <fullName evidence="2">Uncharacterized protein</fullName>
    </submittedName>
</protein>
<reference evidence="3" key="1">
    <citation type="journal article" date="2023" name="bioRxiv">
        <title>Complete genome of the Medicago anthracnose fungus, Colletotrichum destructivum, reveals a mini-chromosome-like region within a core chromosome.</title>
        <authorList>
            <person name="Lapalu N."/>
            <person name="Simon A."/>
            <person name="Lu A."/>
            <person name="Plaumann P.-L."/>
            <person name="Amselem J."/>
            <person name="Pigne S."/>
            <person name="Auger A."/>
            <person name="Koch C."/>
            <person name="Dallery J.-F."/>
            <person name="O'Connell R.J."/>
        </authorList>
    </citation>
    <scope>NUCLEOTIDE SEQUENCE [LARGE SCALE GENOMIC DNA]</scope>
    <source>
        <strain evidence="3">CBS 520.97</strain>
    </source>
</reference>
<evidence type="ECO:0000313" key="2">
    <source>
        <dbReference type="EMBL" id="WQF77485.1"/>
    </source>
</evidence>
<evidence type="ECO:0000256" key="1">
    <source>
        <dbReference type="SAM" id="MobiDB-lite"/>
    </source>
</evidence>
<proteinExistence type="predicted"/>
<dbReference type="GeneID" id="87939002"/>
<sequence length="227" mass="25095">MHDACCTRENPTDGAGQMTARRPLVPSLLSDSRPVVCASPRRSDVSDPLPRRSAGLGVWLRVEYAYRWLRDPSLPLCCGCEFSVGFCFASLRSVRDSFPLPLPSRMNLCCCLLRTFRRRDRSRVRVRLSEGVWGGTPWLPRLSYFVFRPWTSWDVFQAVSGAPVVQTEFPGGPRYSRSCSSSGSGVYRGCPVVDMANCTSAFRVQRLAGRQTGGEAGSVSADAGDLW</sequence>
<name>A0AAX4I296_9PEZI</name>
<dbReference type="KEGG" id="cdet:87939002"/>
<evidence type="ECO:0000313" key="3">
    <source>
        <dbReference type="Proteomes" id="UP001322277"/>
    </source>
</evidence>
<dbReference type="EMBL" id="CP137306">
    <property type="protein sequence ID" value="WQF77485.1"/>
    <property type="molecule type" value="Genomic_DNA"/>
</dbReference>